<name>A0A1Y2LZP4_EPING</name>
<dbReference type="InterPro" id="IPR029071">
    <property type="entry name" value="Ubiquitin-like_domsf"/>
</dbReference>
<comment type="catalytic activity">
    <reaction evidence="1">
        <text>ATP = 3',5'-cyclic AMP + diphosphate</text>
        <dbReference type="Rhea" id="RHEA:15389"/>
        <dbReference type="ChEBI" id="CHEBI:30616"/>
        <dbReference type="ChEBI" id="CHEBI:33019"/>
        <dbReference type="ChEBI" id="CHEBI:58165"/>
        <dbReference type="EC" id="4.6.1.1"/>
    </reaction>
</comment>
<dbReference type="PANTHER" id="PTHR48057:SF7">
    <property type="entry name" value="LEUCINE-RICH REPEAT SERINE_THREONINE-PROTEIN KINASE 1"/>
    <property type="match status" value="1"/>
</dbReference>
<keyword evidence="14" id="KW-0456">Lyase</keyword>
<dbReference type="Gene3D" id="3.80.10.10">
    <property type="entry name" value="Ribonuclease Inhibitor"/>
    <property type="match status" value="3"/>
</dbReference>
<dbReference type="GO" id="GO:0005524">
    <property type="term" value="F:ATP binding"/>
    <property type="evidence" value="ECO:0007669"/>
    <property type="project" value="UniProtKB-KW"/>
</dbReference>
<sequence length="2115" mass="234162">MTRSDAGIHRQGSTDSSWSARTNETTRPYGRHGSLRGTPVTVKTSKDLNAPSIEKESEISPTTIPPAPPPKDPQHQPQPRKAPVWDGPVSNDFRDYRKELSVLQTSGGGVPSISRNPPSASGGTPNPPWASSGANGGTNMANSVWGSFFNDSDNDDIAQLSHSFNATGGNAREDAMGFPPRDDRRPSVASAMTVSSTGSRSSFSRGFHKKLQNVFGEDFPGDGRQNSDSSLNGRSQVTETQSLHAPRNRGNSLGNTFGGGGFHSRPTSPTSSRPRTPQPSSEVTPWEFQAPQDDPPSTENGRRRSSEHASTKSGHRAHKITSRLPGHRHHRSKEENKTASDSRADISAPYPLRPATSREESYSGRRAQQQTPALSSAFNSKTNLVPRSSSPTPSAYSEMTQNTIAQQSQSPSTSKGPGRFFARLRGKDKPDGHLAIVENLKNMSGGSSAISLPPSVNGPPSARGDPSFVSRKKSTFEQLKGPSNVAKDNKKEHRRLPFKSSNVRQMSQAEARGKDPNEAQADTTGNEAMWFLDTKLDDMSGIVNPQKPPMTPPTGDVQQNVILGGEDEPGPKDDTWDAPDSWAVKRHDEVREHSIDEPEVAARDENDTKTYCLRIFRADSTFATLSATLNTTVAEIIQILGKKTVLQDELDNYHIVMRKHETSRQLESNERPLLIQKRLLEQAGYAEADRLEDVGREDNSYLCRFTFLPAKMSGFSSLERDPIYKPPTKFSHVDLQGKNLITIPITLYQKATEIISLNLSRNLSLDVPKDFIQACTNLREIKYTSNDARKLPPSLSLASRLTMLDISNNCLQSLERAELQKLQSLQGLRLSNNGLTSLPPYFGQYRALRSLNLSSNSLTEFPDFLCEVRTLVDLDISFNSISGLPKIGQLTCLERLWATNNKLSGSFPPSMSNLINLREVDVRFNALDSMDVMSQLPRLEYLMIGHNSISAFEGYFPKIRVLHMNHNPVTRFGLSGPVPSLSILNLASAKLAQLPEDLFQKLTGLTKLILDKNHFTSLSNNIGRLYKLEHLSVARNSLDELPAEIGRLVELRYLDVRENNLGRLPPELWFARRLETLNVSSNVLDAFPKPGAAPPAEANSGILLDGSHSISSPSYEELGKLEDFQNRRPSQASGGYLSSGTSPASTNRKGSMASFNTASTARKPSATSRAPTEGTLTPMSRKDSSLSSRMTTTFAGSLRHLFLADNRLEDNVFDELCLLPELRIVNMSYNLIYDVPPRTIRRWQHLTELYLSGNDLTSLPSEDLEEVGSLKVLHINNNKFQVLPAELGKVAQLAVLDVASNSLKYNVSNWPYDWNWNWNHKLRYLNLSGNKRLEIKPSGSYSGSGVNMREGRDLTDFTALVSLRVLGLMDVTMMIPSVPEQTEDRRVRTAGSAVGSMAYGMADSLGRTEHISTMDMVVPRFRSHDDEQVLGLFDAQPLAGGGSKIAKFLYDNFKNRFADELDRLRPNETPVDALRRTYLGLNKELATAASQSLDKNAYTPPTQARSAVPELGDDDLTSGCVATVMYLKEMELYMSNVGDAQALLIRSEGGHKILTRKHDPAEPSERARIREAGGFVSRQGKLNDVLEVSRAFGYVQMSPSVIASPHIVNLTLGDTDEMILVASRELWEYLTPDFAVDVARSERNDLMRAAQKLRDLAIAFGATSKIHVMLLGVSDLKSKQRARFRTHSMSMGPTGTLDDFAVNRRPGKRTRNLVNDSKLARLDQEVDAPTGEVSLVFTDIKSSTLLWETYPIAMRSAIKMHNELMRRQLRIIGGYEVKTEGDAFMVAFRTVTSALLWCFTIQSQLLEVQWPQEILNSVNGQEVVDSDGNVIFRGLSVRMGIHWGRPVCEVDPVTRRMDYFGPMVNRASRISSVADGGQITVSSDFIAEIQRLLETHIEGDRSNSTGSEEAYGDDVHSQLIRQELRSLSSQGFEVKDLGERRLKGLENPEYIYLMYPHSLASRLVVQNQLEQAAEPAAPAYEPSVGQKMPGSKLTIDTEDVWDLWNISLRLEMLCSTLENPGSSELKAPETALLERMKNKGGEITDRFLINFVEHQISRIETCATTLTLRHMMRPFGSGTLLQQACQMGDIFSELQAKLARLEQFEQGAITDMAPS</sequence>
<dbReference type="FunFam" id="3.80.10.10:FF:000408">
    <property type="entry name" value="Adenylate cyclase"/>
    <property type="match status" value="1"/>
</dbReference>
<keyword evidence="8" id="KW-0479">Metal-binding</keyword>
<feature type="compositionally biased region" description="Basic and acidic residues" evidence="17">
    <location>
        <begin position="171"/>
        <end position="186"/>
    </location>
</feature>
<evidence type="ECO:0000256" key="4">
    <source>
        <dbReference type="ARBA" id="ARBA00005381"/>
    </source>
</evidence>
<evidence type="ECO:0000256" key="9">
    <source>
        <dbReference type="ARBA" id="ARBA00022737"/>
    </source>
</evidence>
<dbReference type="FunFam" id="3.60.40.10:FF:000055">
    <property type="entry name" value="Adenylate cyclase AcyA"/>
    <property type="match status" value="1"/>
</dbReference>
<feature type="compositionally biased region" description="Basic residues" evidence="17">
    <location>
        <begin position="313"/>
        <end position="331"/>
    </location>
</feature>
<feature type="compositionally biased region" description="Basic and acidic residues" evidence="17">
    <location>
        <begin position="300"/>
        <end position="310"/>
    </location>
</feature>
<evidence type="ECO:0000256" key="10">
    <source>
        <dbReference type="ARBA" id="ARBA00022741"/>
    </source>
</evidence>
<feature type="compositionally biased region" description="Polar residues" evidence="17">
    <location>
        <begin position="113"/>
        <end position="124"/>
    </location>
</feature>
<comment type="function">
    <text evidence="3">Plays essential roles in regulation of cellular metabolism by catalyzing the synthesis of a second messenger, cAMP.</text>
</comment>
<dbReference type="Pfam" id="PF08509">
    <property type="entry name" value="Ad_cyc_g-alpha"/>
    <property type="match status" value="1"/>
</dbReference>
<feature type="compositionally biased region" description="Polar residues" evidence="17">
    <location>
        <begin position="224"/>
        <end position="243"/>
    </location>
</feature>
<dbReference type="SUPFAM" id="SSF81606">
    <property type="entry name" value="PP2C-like"/>
    <property type="match status" value="1"/>
</dbReference>
<evidence type="ECO:0000256" key="6">
    <source>
        <dbReference type="ARBA" id="ARBA00021420"/>
    </source>
</evidence>
<feature type="compositionally biased region" description="Polar residues" evidence="17">
    <location>
        <begin position="499"/>
        <end position="508"/>
    </location>
</feature>
<dbReference type="InterPro" id="IPR000159">
    <property type="entry name" value="RA_dom"/>
</dbReference>
<dbReference type="PROSITE" id="PS51450">
    <property type="entry name" value="LRR"/>
    <property type="match status" value="4"/>
</dbReference>
<dbReference type="PROSITE" id="PS50200">
    <property type="entry name" value="RA"/>
    <property type="match status" value="1"/>
</dbReference>
<keyword evidence="7" id="KW-0433">Leucine-rich repeat</keyword>
<dbReference type="GO" id="GO:0004016">
    <property type="term" value="F:adenylate cyclase activity"/>
    <property type="evidence" value="ECO:0007669"/>
    <property type="project" value="UniProtKB-EC"/>
</dbReference>
<dbReference type="Gene3D" id="3.60.40.10">
    <property type="entry name" value="PPM-type phosphatase domain"/>
    <property type="match status" value="1"/>
</dbReference>
<evidence type="ECO:0000256" key="16">
    <source>
        <dbReference type="ARBA" id="ARBA00032637"/>
    </source>
</evidence>
<reference evidence="21 22" key="1">
    <citation type="journal article" date="2017" name="Genome Announc.">
        <title>Genome sequence of the saprophytic ascomycete Epicoccum nigrum ICMP 19927 strain isolated from New Zealand.</title>
        <authorList>
            <person name="Fokin M."/>
            <person name="Fleetwood D."/>
            <person name="Weir B.S."/>
            <person name="Villas-Boas S.G."/>
        </authorList>
    </citation>
    <scope>NUCLEOTIDE SEQUENCE [LARGE SCALE GENOMIC DNA]</scope>
    <source>
        <strain evidence="21 22">ICMP 19927</strain>
    </source>
</reference>
<evidence type="ECO:0000256" key="1">
    <source>
        <dbReference type="ARBA" id="ARBA00001593"/>
    </source>
</evidence>
<evidence type="ECO:0000256" key="15">
    <source>
        <dbReference type="ARBA" id="ARBA00032597"/>
    </source>
</evidence>
<dbReference type="CDD" id="cd17214">
    <property type="entry name" value="RA_CYR1_like"/>
    <property type="match status" value="1"/>
</dbReference>
<feature type="domain" description="Guanylate cyclase" evidence="18">
    <location>
        <begin position="1734"/>
        <end position="1871"/>
    </location>
</feature>
<proteinExistence type="inferred from homology"/>
<dbReference type="EC" id="4.6.1.1" evidence="5"/>
<comment type="similarity">
    <text evidence="4">Belongs to the adenylyl cyclase class-3 family.</text>
</comment>
<evidence type="ECO:0000256" key="12">
    <source>
        <dbReference type="ARBA" id="ARBA00022842"/>
    </source>
</evidence>
<dbReference type="InterPro" id="IPR001932">
    <property type="entry name" value="PPM-type_phosphatase-like_dom"/>
</dbReference>
<dbReference type="Pfam" id="PF23010">
    <property type="entry name" value="RA_3"/>
    <property type="match status" value="1"/>
</dbReference>
<dbReference type="PROSITE" id="PS51746">
    <property type="entry name" value="PPM_2"/>
    <property type="match status" value="1"/>
</dbReference>
<dbReference type="InterPro" id="IPR055071">
    <property type="entry name" value="RA_PHLPP-like"/>
</dbReference>
<evidence type="ECO:0000256" key="8">
    <source>
        <dbReference type="ARBA" id="ARBA00022723"/>
    </source>
</evidence>
<feature type="compositionally biased region" description="Polar residues" evidence="17">
    <location>
        <begin position="11"/>
        <end position="26"/>
    </location>
</feature>
<dbReference type="SMART" id="SM00314">
    <property type="entry name" value="RA"/>
    <property type="match status" value="1"/>
</dbReference>
<organism evidence="21 22">
    <name type="scientific">Epicoccum nigrum</name>
    <name type="common">Soil fungus</name>
    <name type="synonym">Epicoccum purpurascens</name>
    <dbReference type="NCBI Taxonomy" id="105696"/>
    <lineage>
        <taxon>Eukaryota</taxon>
        <taxon>Fungi</taxon>
        <taxon>Dikarya</taxon>
        <taxon>Ascomycota</taxon>
        <taxon>Pezizomycotina</taxon>
        <taxon>Dothideomycetes</taxon>
        <taxon>Pleosporomycetidae</taxon>
        <taxon>Pleosporales</taxon>
        <taxon>Pleosporineae</taxon>
        <taxon>Didymellaceae</taxon>
        <taxon>Epicoccum</taxon>
    </lineage>
</organism>
<dbReference type="InterPro" id="IPR029787">
    <property type="entry name" value="Nucleotide_cyclase"/>
</dbReference>
<dbReference type="InterPro" id="IPR036457">
    <property type="entry name" value="PPM-type-like_dom_sf"/>
</dbReference>
<dbReference type="Pfam" id="PF00481">
    <property type="entry name" value="PP2C"/>
    <property type="match status" value="1"/>
</dbReference>
<dbReference type="InterPro" id="IPR001611">
    <property type="entry name" value="Leu-rich_rpt"/>
</dbReference>
<dbReference type="OMA" id="QQVGYEE"/>
<dbReference type="Pfam" id="PF23598">
    <property type="entry name" value="LRR_14"/>
    <property type="match status" value="1"/>
</dbReference>
<evidence type="ECO:0000313" key="21">
    <source>
        <dbReference type="EMBL" id="OSS49365.1"/>
    </source>
</evidence>
<dbReference type="SMART" id="SM00332">
    <property type="entry name" value="PP2Cc"/>
    <property type="match status" value="1"/>
</dbReference>
<dbReference type="Proteomes" id="UP000193240">
    <property type="component" value="Unassembled WGS sequence"/>
</dbReference>
<dbReference type="Gene3D" id="3.30.70.1230">
    <property type="entry name" value="Nucleotide cyclase"/>
    <property type="match status" value="1"/>
</dbReference>
<dbReference type="InterPro" id="IPR001054">
    <property type="entry name" value="A/G_cyclase"/>
</dbReference>
<feature type="region of interest" description="Disordered" evidence="17">
    <location>
        <begin position="1127"/>
        <end position="1188"/>
    </location>
</feature>
<dbReference type="GO" id="GO:0035556">
    <property type="term" value="P:intracellular signal transduction"/>
    <property type="evidence" value="ECO:0007669"/>
    <property type="project" value="InterPro"/>
</dbReference>
<dbReference type="SMART" id="SM00044">
    <property type="entry name" value="CYCc"/>
    <property type="match status" value="1"/>
</dbReference>
<dbReference type="InterPro" id="IPR055414">
    <property type="entry name" value="LRR_R13L4/SHOC2-like"/>
</dbReference>
<keyword evidence="22" id="KW-1185">Reference proteome</keyword>
<keyword evidence="10" id="KW-0547">Nucleotide-binding</keyword>
<dbReference type="SUPFAM" id="SSF52058">
    <property type="entry name" value="L domain-like"/>
    <property type="match status" value="2"/>
</dbReference>
<evidence type="ECO:0000259" key="18">
    <source>
        <dbReference type="PROSITE" id="PS50125"/>
    </source>
</evidence>
<dbReference type="CDD" id="cd00143">
    <property type="entry name" value="PP2Cc"/>
    <property type="match status" value="1"/>
</dbReference>
<feature type="compositionally biased region" description="Basic and acidic residues" evidence="17">
    <location>
        <begin position="332"/>
        <end position="344"/>
    </location>
</feature>
<feature type="compositionally biased region" description="Polar residues" evidence="17">
    <location>
        <begin position="366"/>
        <end position="415"/>
    </location>
</feature>
<dbReference type="PROSITE" id="PS50125">
    <property type="entry name" value="GUANYLATE_CYCLASE_2"/>
    <property type="match status" value="1"/>
</dbReference>
<accession>A0A1Y2LZP4</accession>
<feature type="compositionally biased region" description="Polar residues" evidence="17">
    <location>
        <begin position="1127"/>
        <end position="1178"/>
    </location>
</feature>
<feature type="domain" description="PPM-type phosphatase" evidence="20">
    <location>
        <begin position="1398"/>
        <end position="1673"/>
    </location>
</feature>
<dbReference type="SUPFAM" id="SSF55073">
    <property type="entry name" value="Nucleotide cyclase"/>
    <property type="match status" value="1"/>
</dbReference>
<dbReference type="Gene3D" id="3.10.20.90">
    <property type="entry name" value="Phosphatidylinositol 3-kinase Catalytic Subunit, Chain A, domain 1"/>
    <property type="match status" value="1"/>
</dbReference>
<protein>
    <recommendedName>
        <fullName evidence="6">Adenylate cyclase</fullName>
        <ecNumber evidence="5">4.6.1.1</ecNumber>
    </recommendedName>
    <alternativeName>
        <fullName evidence="15">ATP pyrophosphate-lyase</fullName>
    </alternativeName>
    <alternativeName>
        <fullName evidence="16">Adenylyl cyclase</fullName>
    </alternativeName>
</protein>
<dbReference type="FunFam" id="3.80.10.10:FF:000428">
    <property type="entry name" value="Adenylate cyclase"/>
    <property type="match status" value="1"/>
</dbReference>
<dbReference type="InterPro" id="IPR052595">
    <property type="entry name" value="LRRC69/RLP"/>
</dbReference>
<evidence type="ECO:0000256" key="2">
    <source>
        <dbReference type="ARBA" id="ARBA00001946"/>
    </source>
</evidence>
<keyword evidence="12" id="KW-0460">Magnesium</keyword>
<feature type="compositionally biased region" description="Polar residues" evidence="17">
    <location>
        <begin position="441"/>
        <end position="450"/>
    </location>
</feature>
<dbReference type="GO" id="GO:0006171">
    <property type="term" value="P:cAMP biosynthetic process"/>
    <property type="evidence" value="ECO:0007669"/>
    <property type="project" value="UniProtKB-KW"/>
</dbReference>
<dbReference type="SMART" id="SM00364">
    <property type="entry name" value="LRR_BAC"/>
    <property type="match status" value="9"/>
</dbReference>
<evidence type="ECO:0000313" key="22">
    <source>
        <dbReference type="Proteomes" id="UP000193240"/>
    </source>
</evidence>
<dbReference type="PANTHER" id="PTHR48057">
    <property type="entry name" value="LEUCINE-RICH REPEAT SERINE/THREONINE-PROTEIN KINASE 1"/>
    <property type="match status" value="1"/>
</dbReference>
<dbReference type="FunFam" id="3.80.10.10:FF:000220">
    <property type="entry name" value="Adenylate cyclase AcyA"/>
    <property type="match status" value="1"/>
</dbReference>
<dbReference type="Pfam" id="PF13855">
    <property type="entry name" value="LRR_8"/>
    <property type="match status" value="1"/>
</dbReference>
<dbReference type="InterPro" id="IPR013716">
    <property type="entry name" value="Adenylate_cyclase_G-a-bd"/>
</dbReference>
<dbReference type="FunCoup" id="A0A1Y2LZP4">
    <property type="interactions" value="424"/>
</dbReference>
<keyword evidence="13" id="KW-0115">cAMP biosynthesis</keyword>
<dbReference type="GO" id="GO:0000287">
    <property type="term" value="F:magnesium ion binding"/>
    <property type="evidence" value="ECO:0007669"/>
    <property type="project" value="InterPro"/>
</dbReference>
<dbReference type="InParanoid" id="A0A1Y2LZP4"/>
<feature type="domain" description="Ras-associating" evidence="19">
    <location>
        <begin position="609"/>
        <end position="700"/>
    </location>
</feature>
<comment type="cofactor">
    <cofactor evidence="2">
        <name>Mg(2+)</name>
        <dbReference type="ChEBI" id="CHEBI:18420"/>
    </cofactor>
</comment>
<evidence type="ECO:0000256" key="3">
    <source>
        <dbReference type="ARBA" id="ARBA00003896"/>
    </source>
</evidence>
<dbReference type="SMART" id="SM00369">
    <property type="entry name" value="LRR_TYP"/>
    <property type="match status" value="11"/>
</dbReference>
<dbReference type="EMBL" id="KZ107844">
    <property type="protein sequence ID" value="OSS49365.1"/>
    <property type="molecule type" value="Genomic_DNA"/>
</dbReference>
<evidence type="ECO:0000256" key="7">
    <source>
        <dbReference type="ARBA" id="ARBA00022614"/>
    </source>
</evidence>
<feature type="region of interest" description="Disordered" evidence="17">
    <location>
        <begin position="165"/>
        <end position="525"/>
    </location>
</feature>
<feature type="region of interest" description="Disordered" evidence="17">
    <location>
        <begin position="1"/>
        <end position="140"/>
    </location>
</feature>
<evidence type="ECO:0000259" key="20">
    <source>
        <dbReference type="PROSITE" id="PS51746"/>
    </source>
</evidence>
<dbReference type="SUPFAM" id="SSF54236">
    <property type="entry name" value="Ubiquitin-like"/>
    <property type="match status" value="1"/>
</dbReference>
<dbReference type="InterPro" id="IPR032675">
    <property type="entry name" value="LRR_dom_sf"/>
</dbReference>
<feature type="compositionally biased region" description="Low complexity" evidence="17">
    <location>
        <begin position="264"/>
        <end position="281"/>
    </location>
</feature>
<dbReference type="Pfam" id="PF00211">
    <property type="entry name" value="Guanylate_cyc"/>
    <property type="match status" value="1"/>
</dbReference>
<evidence type="ECO:0000256" key="13">
    <source>
        <dbReference type="ARBA" id="ARBA00022998"/>
    </source>
</evidence>
<dbReference type="FunFam" id="3.80.10.10:FF:000305">
    <property type="entry name" value="Adenylate cyclase AcyA"/>
    <property type="match status" value="1"/>
</dbReference>
<keyword evidence="9" id="KW-0677">Repeat</keyword>
<evidence type="ECO:0000259" key="19">
    <source>
        <dbReference type="PROSITE" id="PS50200"/>
    </source>
</evidence>
<dbReference type="STRING" id="105696.A0A1Y2LZP4"/>
<evidence type="ECO:0000256" key="5">
    <source>
        <dbReference type="ARBA" id="ARBA00012201"/>
    </source>
</evidence>
<evidence type="ECO:0000256" key="14">
    <source>
        <dbReference type="ARBA" id="ARBA00023239"/>
    </source>
</evidence>
<keyword evidence="11" id="KW-0067">ATP-binding</keyword>
<feature type="compositionally biased region" description="Low complexity" evidence="17">
    <location>
        <begin position="193"/>
        <end position="205"/>
    </location>
</feature>
<dbReference type="CDD" id="cd07302">
    <property type="entry name" value="CHD"/>
    <property type="match status" value="1"/>
</dbReference>
<dbReference type="InterPro" id="IPR003591">
    <property type="entry name" value="Leu-rich_rpt_typical-subtyp"/>
</dbReference>
<evidence type="ECO:0000256" key="17">
    <source>
        <dbReference type="SAM" id="MobiDB-lite"/>
    </source>
</evidence>
<gene>
    <name evidence="21" type="ORF">B5807_05603</name>
</gene>
<evidence type="ECO:0000256" key="11">
    <source>
        <dbReference type="ARBA" id="ARBA00022840"/>
    </source>
</evidence>